<dbReference type="GO" id="GO:0015297">
    <property type="term" value="F:antiporter activity"/>
    <property type="evidence" value="ECO:0007669"/>
    <property type="project" value="InterPro"/>
</dbReference>
<dbReference type="EMBL" id="LPHB01000025">
    <property type="protein sequence ID" value="KWA66184.1"/>
    <property type="molecule type" value="Genomic_DNA"/>
</dbReference>
<feature type="transmembrane region" description="Helical" evidence="2">
    <location>
        <begin position="364"/>
        <end position="381"/>
    </location>
</feature>
<evidence type="ECO:0008006" key="5">
    <source>
        <dbReference type="Google" id="ProtNLM"/>
    </source>
</evidence>
<dbReference type="Proteomes" id="UP000068603">
    <property type="component" value="Unassembled WGS sequence"/>
</dbReference>
<comment type="caution">
    <text evidence="3">The sequence shown here is derived from an EMBL/GenBank/DDBJ whole genome shotgun (WGS) entry which is preliminary data.</text>
</comment>
<dbReference type="GO" id="GO:0005886">
    <property type="term" value="C:plasma membrane"/>
    <property type="evidence" value="ECO:0007669"/>
    <property type="project" value="TreeGrafter"/>
</dbReference>
<feature type="transmembrane region" description="Helical" evidence="2">
    <location>
        <begin position="94"/>
        <end position="120"/>
    </location>
</feature>
<proteinExistence type="predicted"/>
<reference evidence="3 4" key="1">
    <citation type="submission" date="2015-11" db="EMBL/GenBank/DDBJ databases">
        <title>Expanding the genomic diversity of Burkholderia species for the development of highly accurate diagnostics.</title>
        <authorList>
            <person name="Sahl J."/>
            <person name="Keim P."/>
            <person name="Wagner D."/>
        </authorList>
    </citation>
    <scope>NUCLEOTIDE SEQUENCE [LARGE SCALE GENOMIC DNA]</scope>
    <source>
        <strain evidence="3 4">MSMB1960WGS</strain>
    </source>
</reference>
<dbReference type="GO" id="GO:0042910">
    <property type="term" value="F:xenobiotic transmembrane transporter activity"/>
    <property type="evidence" value="ECO:0007669"/>
    <property type="project" value="InterPro"/>
</dbReference>
<name>A0A108G3D2_9BURK</name>
<sequence length="459" mass="48857">MSTTLIRTPLLREEFFVIARLAATMATTRMLSYVSGIITMSILGHYSTVGMASLTLAMAIQQVMVVASFSGLVGTETEVAKRHGAGEHERATAFVLSSILVAFGMGCLMSALSVIVSWVFASRHAADGVDAFSPLQTIGYGMPAFCIYLSISFYFEATQRPRFVLLLAILGTSVTALATFWLVHASSALGISSESSAALALTLSRYVLAAVALAMVLWMNRRGLSAAMGQIGTCLPHDCLALLKIGVPAGFADAMTTVSVSSMTWFVGNLGVVALNAYQIASQWLGLLMLIGAGCATAATIRATQAMGALDRTRAVNAASAGIMLLLMLDAIAWIAYLAIPGLWAHIYGASPEVTRYAIPNQKWATLIFAIECPLILLIGVGRAYRLTVRLPVIKACCFILIALPACVCVVRYFSDPLPYLLSGIVPAVLVALLIVAWNMRPIFDSGHAETKLNASETR</sequence>
<feature type="transmembrane region" description="Helical" evidence="2">
    <location>
        <begin position="322"/>
        <end position="344"/>
    </location>
</feature>
<feature type="transmembrane region" description="Helical" evidence="2">
    <location>
        <begin position="163"/>
        <end position="183"/>
    </location>
</feature>
<protein>
    <recommendedName>
        <fullName evidence="5">MATE family efflux transporter</fullName>
    </recommendedName>
</protein>
<feature type="transmembrane region" description="Helical" evidence="2">
    <location>
        <begin position="21"/>
        <end position="43"/>
    </location>
</feature>
<evidence type="ECO:0000313" key="3">
    <source>
        <dbReference type="EMBL" id="KWA66184.1"/>
    </source>
</evidence>
<dbReference type="PANTHER" id="PTHR43298">
    <property type="entry name" value="MULTIDRUG RESISTANCE PROTEIN NORM-RELATED"/>
    <property type="match status" value="1"/>
</dbReference>
<keyword evidence="2" id="KW-0812">Transmembrane</keyword>
<evidence type="ECO:0000313" key="4">
    <source>
        <dbReference type="Proteomes" id="UP000068603"/>
    </source>
</evidence>
<evidence type="ECO:0000256" key="1">
    <source>
        <dbReference type="ARBA" id="ARBA00022448"/>
    </source>
</evidence>
<gene>
    <name evidence="3" type="ORF">WT44_08160</name>
</gene>
<dbReference type="PANTHER" id="PTHR43298:SF2">
    <property type="entry name" value="FMN_FAD EXPORTER YEEO-RELATED"/>
    <property type="match status" value="1"/>
</dbReference>
<evidence type="ECO:0000256" key="2">
    <source>
        <dbReference type="SAM" id="Phobius"/>
    </source>
</evidence>
<dbReference type="InterPro" id="IPR050222">
    <property type="entry name" value="MATE_MdtK"/>
</dbReference>
<feature type="transmembrane region" description="Helical" evidence="2">
    <location>
        <begin position="420"/>
        <end position="438"/>
    </location>
</feature>
<feature type="transmembrane region" description="Helical" evidence="2">
    <location>
        <begin position="203"/>
        <end position="220"/>
    </location>
</feature>
<dbReference type="AlphaFoldDB" id="A0A108G3D2"/>
<feature type="transmembrane region" description="Helical" evidence="2">
    <location>
        <begin position="132"/>
        <end position="151"/>
    </location>
</feature>
<feature type="transmembrane region" description="Helical" evidence="2">
    <location>
        <begin position="49"/>
        <end position="73"/>
    </location>
</feature>
<organism evidence="3">
    <name type="scientific">Burkholderia stagnalis</name>
    <dbReference type="NCBI Taxonomy" id="1503054"/>
    <lineage>
        <taxon>Bacteria</taxon>
        <taxon>Pseudomonadati</taxon>
        <taxon>Pseudomonadota</taxon>
        <taxon>Betaproteobacteria</taxon>
        <taxon>Burkholderiales</taxon>
        <taxon>Burkholderiaceae</taxon>
        <taxon>Burkholderia</taxon>
        <taxon>Burkholderia cepacia complex</taxon>
    </lineage>
</organism>
<keyword evidence="1" id="KW-0813">Transport</keyword>
<feature type="transmembrane region" description="Helical" evidence="2">
    <location>
        <begin position="393"/>
        <end position="414"/>
    </location>
</feature>
<dbReference type="Pfam" id="PF01554">
    <property type="entry name" value="MatE"/>
    <property type="match status" value="2"/>
</dbReference>
<dbReference type="RefSeq" id="WP_059906937.1">
    <property type="nucleotide sequence ID" value="NZ_LOYZ01000072.1"/>
</dbReference>
<accession>A0A108G3D2</accession>
<keyword evidence="2" id="KW-0472">Membrane</keyword>
<feature type="transmembrane region" description="Helical" evidence="2">
    <location>
        <begin position="280"/>
        <end position="301"/>
    </location>
</feature>
<dbReference type="InterPro" id="IPR002528">
    <property type="entry name" value="MATE_fam"/>
</dbReference>
<keyword evidence="2" id="KW-1133">Transmembrane helix</keyword>